<reference evidence="2 3" key="1">
    <citation type="journal article" date="2024" name="Plant J.">
        <title>Genome sequences and population genomics reveal climatic adaptation and genomic divergence between two closely related sweetgum species.</title>
        <authorList>
            <person name="Xu W.Q."/>
            <person name="Ren C.Q."/>
            <person name="Zhang X.Y."/>
            <person name="Comes H.P."/>
            <person name="Liu X.H."/>
            <person name="Li Y.G."/>
            <person name="Kettle C.J."/>
            <person name="Jalonen R."/>
            <person name="Gaisberger H."/>
            <person name="Ma Y.Z."/>
            <person name="Qiu Y.X."/>
        </authorList>
    </citation>
    <scope>NUCLEOTIDE SEQUENCE [LARGE SCALE GENOMIC DNA]</scope>
    <source>
        <strain evidence="2">Hangzhou</strain>
    </source>
</reference>
<name>A0AAP0R2N7_LIQFO</name>
<sequence>MKLFMGCSRSLSQSGISRYENESEMHTKELEPPTTAVEKKNDGFCGTSSTQRKLRIPLGSD</sequence>
<feature type="region of interest" description="Disordered" evidence="1">
    <location>
        <begin position="1"/>
        <end position="61"/>
    </location>
</feature>
<comment type="caution">
    <text evidence="2">The sequence shown here is derived from an EMBL/GenBank/DDBJ whole genome shotgun (WGS) entry which is preliminary data.</text>
</comment>
<accession>A0AAP0R2N7</accession>
<feature type="compositionally biased region" description="Basic and acidic residues" evidence="1">
    <location>
        <begin position="19"/>
        <end position="42"/>
    </location>
</feature>
<evidence type="ECO:0000313" key="3">
    <source>
        <dbReference type="Proteomes" id="UP001415857"/>
    </source>
</evidence>
<evidence type="ECO:0000256" key="1">
    <source>
        <dbReference type="SAM" id="MobiDB-lite"/>
    </source>
</evidence>
<dbReference type="EMBL" id="JBBPBK010000186">
    <property type="protein sequence ID" value="KAK9266324.1"/>
    <property type="molecule type" value="Genomic_DNA"/>
</dbReference>
<gene>
    <name evidence="2" type="ORF">L1049_027068</name>
</gene>
<organism evidence="2 3">
    <name type="scientific">Liquidambar formosana</name>
    <name type="common">Formosan gum</name>
    <dbReference type="NCBI Taxonomy" id="63359"/>
    <lineage>
        <taxon>Eukaryota</taxon>
        <taxon>Viridiplantae</taxon>
        <taxon>Streptophyta</taxon>
        <taxon>Embryophyta</taxon>
        <taxon>Tracheophyta</taxon>
        <taxon>Spermatophyta</taxon>
        <taxon>Magnoliopsida</taxon>
        <taxon>eudicotyledons</taxon>
        <taxon>Gunneridae</taxon>
        <taxon>Pentapetalae</taxon>
        <taxon>Saxifragales</taxon>
        <taxon>Altingiaceae</taxon>
        <taxon>Liquidambar</taxon>
    </lineage>
</organism>
<proteinExistence type="predicted"/>
<dbReference type="Proteomes" id="UP001415857">
    <property type="component" value="Unassembled WGS sequence"/>
</dbReference>
<keyword evidence="3" id="KW-1185">Reference proteome</keyword>
<dbReference type="AlphaFoldDB" id="A0AAP0R2N7"/>
<protein>
    <submittedName>
        <fullName evidence="2">Uncharacterized protein</fullName>
    </submittedName>
</protein>
<evidence type="ECO:0000313" key="2">
    <source>
        <dbReference type="EMBL" id="KAK9266324.1"/>
    </source>
</evidence>